<gene>
    <name evidence="1" type="ORF">FPZ11_14115</name>
</gene>
<evidence type="ECO:0008006" key="3">
    <source>
        <dbReference type="Google" id="ProtNLM"/>
    </source>
</evidence>
<dbReference type="AlphaFoldDB" id="A0A5B8M5U1"/>
<accession>A0A5B8M5U1</accession>
<protein>
    <recommendedName>
        <fullName evidence="3">DUF4097 domain-containing protein</fullName>
    </recommendedName>
</protein>
<reference evidence="1 2" key="1">
    <citation type="submission" date="2019-07" db="EMBL/GenBank/DDBJ databases">
        <title>Full genome sequence of Humibacter sp. WJ7-1.</title>
        <authorList>
            <person name="Im W.-T."/>
        </authorList>
    </citation>
    <scope>NUCLEOTIDE SEQUENCE [LARGE SCALE GENOMIC DNA]</scope>
    <source>
        <strain evidence="1 2">WJ7-1</strain>
    </source>
</reference>
<dbReference type="KEGG" id="huw:FPZ11_14115"/>
<name>A0A5B8M5U1_9MICO</name>
<organism evidence="1 2">
    <name type="scientific">Humibacter ginsenosidimutans</name>
    <dbReference type="NCBI Taxonomy" id="2599293"/>
    <lineage>
        <taxon>Bacteria</taxon>
        <taxon>Bacillati</taxon>
        <taxon>Actinomycetota</taxon>
        <taxon>Actinomycetes</taxon>
        <taxon>Micrococcales</taxon>
        <taxon>Microbacteriaceae</taxon>
        <taxon>Humibacter</taxon>
    </lineage>
</organism>
<dbReference type="Proteomes" id="UP000320216">
    <property type="component" value="Chromosome"/>
</dbReference>
<dbReference type="RefSeq" id="WP_146321777.1">
    <property type="nucleotide sequence ID" value="NZ_CP042305.1"/>
</dbReference>
<evidence type="ECO:0000313" key="1">
    <source>
        <dbReference type="EMBL" id="QDZ15743.1"/>
    </source>
</evidence>
<evidence type="ECO:0000313" key="2">
    <source>
        <dbReference type="Proteomes" id="UP000320216"/>
    </source>
</evidence>
<dbReference type="OrthoDB" id="3252095at2"/>
<sequence length="286" mass="29735">METEYETPQPIRVVLDLLVVVALRVTATDTTTTTVSVKAADPTKKDDVRALGEVSVDFIDGVLGLRIARTLRYYTWFSGSPRLIVDITVPTGSSLEGKLGAGNATTEGVLGECSLRTGAGELRVEHAGATTLHSGAGAIQAGRVGGPLRVTNGAGSIRVGTLEGEGYVKNTTGSTVFGEVEGPLTMRSVTGDVLIEQLNGSAEIKCAHGEVRIDRVGTGEVRIDGGYGSIEVGVPEGTAAWLDIASKHGAVHNGLETTSAPVETDRTVAVTAHADYASITIRRPLT</sequence>
<keyword evidence="2" id="KW-1185">Reference proteome</keyword>
<dbReference type="EMBL" id="CP042305">
    <property type="protein sequence ID" value="QDZ15743.1"/>
    <property type="molecule type" value="Genomic_DNA"/>
</dbReference>
<proteinExistence type="predicted"/>